<dbReference type="RefSeq" id="WP_079570327.1">
    <property type="nucleotide sequence ID" value="NZ_LT670818.1"/>
</dbReference>
<reference evidence="1 2" key="1">
    <citation type="submission" date="2016-11" db="EMBL/GenBank/DDBJ databases">
        <authorList>
            <person name="Jaros S."/>
            <person name="Januszkiewicz K."/>
            <person name="Wedrychowicz H."/>
        </authorList>
    </citation>
    <scope>NUCLEOTIDE SEQUENCE [LARGE SCALE GENOMIC DNA]</scope>
    <source>
        <strain evidence="1 2">GAS242</strain>
    </source>
</reference>
<dbReference type="AlphaFoldDB" id="A0A1M5SLP5"/>
<dbReference type="Proteomes" id="UP000190675">
    <property type="component" value="Chromosome I"/>
</dbReference>
<dbReference type="OrthoDB" id="333076at2"/>
<organism evidence="1 2">
    <name type="scientific">Bradyrhizobium erythrophlei</name>
    <dbReference type="NCBI Taxonomy" id="1437360"/>
    <lineage>
        <taxon>Bacteria</taxon>
        <taxon>Pseudomonadati</taxon>
        <taxon>Pseudomonadota</taxon>
        <taxon>Alphaproteobacteria</taxon>
        <taxon>Hyphomicrobiales</taxon>
        <taxon>Nitrobacteraceae</taxon>
        <taxon>Bradyrhizobium</taxon>
    </lineage>
</organism>
<evidence type="ECO:0000313" key="1">
    <source>
        <dbReference type="EMBL" id="SHH39491.1"/>
    </source>
</evidence>
<protein>
    <submittedName>
        <fullName evidence="1">Uncharacterized protein</fullName>
    </submittedName>
</protein>
<proteinExistence type="predicted"/>
<sequence>MLNKLDDFPIHQTPEPIAVPVTSDRNVYDRTWFNGYASDGSYYFGIGMAIYPHRGILDCAFSVVQPGGRQYCFYGSRRAPIERTDMQVGPFRLHVVEPMRRARVVLVDNASGVSCDLTFSARSAAIQEARQTLWSGARRVMDATRFDQFGRWSGVVRHPDGEIHVDEAVCHGTKDRSWGVRNVGEREVAGAPTASPSVFFLWAPLVWDDHISHAIFFDGPRGEALIREAIVAPLYPTEAAVPGVEDGKDQRMATARHRVKYVASTRLARSAEIDLIDHDGKTRTIALEPILKFQMKGLGYGHPQWGQGMWKGELEIGGESFDPQQLDPLAREHLHVQQVVRASDGERTGVGVLEQICLGPYEPSGFVGLSDGAKG</sequence>
<evidence type="ECO:0000313" key="2">
    <source>
        <dbReference type="Proteomes" id="UP000190675"/>
    </source>
</evidence>
<accession>A0A1M5SLP5</accession>
<name>A0A1M5SLP5_9BRAD</name>
<gene>
    <name evidence="1" type="ORF">SAMN05444169_7223</name>
</gene>
<dbReference type="EMBL" id="LT670818">
    <property type="protein sequence ID" value="SHH39491.1"/>
    <property type="molecule type" value="Genomic_DNA"/>
</dbReference>